<evidence type="ECO:0000256" key="1">
    <source>
        <dbReference type="SAM" id="Phobius"/>
    </source>
</evidence>
<dbReference type="EMBL" id="KN834053">
    <property type="protein sequence ID" value="KIK12722.1"/>
    <property type="molecule type" value="Genomic_DNA"/>
</dbReference>
<protein>
    <submittedName>
        <fullName evidence="2">Unplaced genomic scaffold scaffold_369, whole genome shotgun sequence</fullName>
    </submittedName>
</protein>
<dbReference type="OrthoDB" id="10571380at2759"/>
<keyword evidence="1" id="KW-0812">Transmembrane</keyword>
<dbReference type="Proteomes" id="UP000054018">
    <property type="component" value="Unassembled WGS sequence"/>
</dbReference>
<name>A0A0C9YQS7_9AGAM</name>
<evidence type="ECO:0000313" key="2">
    <source>
        <dbReference type="EMBL" id="KIK12722.1"/>
    </source>
</evidence>
<dbReference type="AlphaFoldDB" id="A0A0C9YQS7"/>
<gene>
    <name evidence="2" type="ORF">PISMIDRAFT_424907</name>
</gene>
<keyword evidence="1" id="KW-0472">Membrane</keyword>
<keyword evidence="3" id="KW-1185">Reference proteome</keyword>
<dbReference type="HOGENOM" id="CLU_2251130_0_0_1"/>
<sequence length="104" mass="11545">MSFPLAYTRGNGVGAMESIITSYSRTTALGITPLLFACTLYSYMSALNMVMLSLYPLRPSNRRAAYLLPLVEHDGGADTRSFTTNLAQLRLRTQRASPCSWDME</sequence>
<reference evidence="2 3" key="1">
    <citation type="submission" date="2014-04" db="EMBL/GenBank/DDBJ databases">
        <authorList>
            <consortium name="DOE Joint Genome Institute"/>
            <person name="Kuo A."/>
            <person name="Kohler A."/>
            <person name="Costa M.D."/>
            <person name="Nagy L.G."/>
            <person name="Floudas D."/>
            <person name="Copeland A."/>
            <person name="Barry K.W."/>
            <person name="Cichocki N."/>
            <person name="Veneault-Fourrey C."/>
            <person name="LaButti K."/>
            <person name="Lindquist E.A."/>
            <person name="Lipzen A."/>
            <person name="Lundell T."/>
            <person name="Morin E."/>
            <person name="Murat C."/>
            <person name="Sun H."/>
            <person name="Tunlid A."/>
            <person name="Henrissat B."/>
            <person name="Grigoriev I.V."/>
            <person name="Hibbett D.S."/>
            <person name="Martin F."/>
            <person name="Nordberg H.P."/>
            <person name="Cantor M.N."/>
            <person name="Hua S.X."/>
        </authorList>
    </citation>
    <scope>NUCLEOTIDE SEQUENCE [LARGE SCALE GENOMIC DNA]</scope>
    <source>
        <strain evidence="2 3">441</strain>
    </source>
</reference>
<accession>A0A0C9YQS7</accession>
<feature type="transmembrane region" description="Helical" evidence="1">
    <location>
        <begin position="34"/>
        <end position="55"/>
    </location>
</feature>
<organism evidence="2 3">
    <name type="scientific">Pisolithus microcarpus 441</name>
    <dbReference type="NCBI Taxonomy" id="765257"/>
    <lineage>
        <taxon>Eukaryota</taxon>
        <taxon>Fungi</taxon>
        <taxon>Dikarya</taxon>
        <taxon>Basidiomycota</taxon>
        <taxon>Agaricomycotina</taxon>
        <taxon>Agaricomycetes</taxon>
        <taxon>Agaricomycetidae</taxon>
        <taxon>Boletales</taxon>
        <taxon>Sclerodermatineae</taxon>
        <taxon>Pisolithaceae</taxon>
        <taxon>Pisolithus</taxon>
    </lineage>
</organism>
<reference evidence="3" key="2">
    <citation type="submission" date="2015-01" db="EMBL/GenBank/DDBJ databases">
        <title>Evolutionary Origins and Diversification of the Mycorrhizal Mutualists.</title>
        <authorList>
            <consortium name="DOE Joint Genome Institute"/>
            <consortium name="Mycorrhizal Genomics Consortium"/>
            <person name="Kohler A."/>
            <person name="Kuo A."/>
            <person name="Nagy L.G."/>
            <person name="Floudas D."/>
            <person name="Copeland A."/>
            <person name="Barry K.W."/>
            <person name="Cichocki N."/>
            <person name="Veneault-Fourrey C."/>
            <person name="LaButti K."/>
            <person name="Lindquist E.A."/>
            <person name="Lipzen A."/>
            <person name="Lundell T."/>
            <person name="Morin E."/>
            <person name="Murat C."/>
            <person name="Riley R."/>
            <person name="Ohm R."/>
            <person name="Sun H."/>
            <person name="Tunlid A."/>
            <person name="Henrissat B."/>
            <person name="Grigoriev I.V."/>
            <person name="Hibbett D.S."/>
            <person name="Martin F."/>
        </authorList>
    </citation>
    <scope>NUCLEOTIDE SEQUENCE [LARGE SCALE GENOMIC DNA]</scope>
    <source>
        <strain evidence="3">441</strain>
    </source>
</reference>
<evidence type="ECO:0000313" key="3">
    <source>
        <dbReference type="Proteomes" id="UP000054018"/>
    </source>
</evidence>
<keyword evidence="1" id="KW-1133">Transmembrane helix</keyword>
<proteinExistence type="predicted"/>